<evidence type="ECO:0000313" key="2">
    <source>
        <dbReference type="Proteomes" id="UP000830768"/>
    </source>
</evidence>
<reference evidence="1" key="1">
    <citation type="submission" date="2021-11" db="EMBL/GenBank/DDBJ databases">
        <title>Fusarium solani-melongenae Genome sequencing and assembly.</title>
        <authorList>
            <person name="Xie S."/>
            <person name="Huang L."/>
            <person name="Zhang X."/>
        </authorList>
    </citation>
    <scope>NUCLEOTIDE SEQUENCE</scope>
    <source>
        <strain evidence="1">CRI 24-3</strain>
    </source>
</reference>
<sequence length="337" mass="39918">MAPEDRSFGTDISRNRVSNHEFTPKQRAAMMAELRAGKSQSQVARNFGTSQGTVSKTKRRWENHQDLRSRTRKGHILIELDLDVSIRTLKRHLHSHWRCKWRSRRRIFLLEEDAKERLEYCQFWVHHLDDYIKICFTDKVTVQNAPNNPDGWVFRRPDEKYRKDLVNIQSHGKPRQSIMMWGGIAGAKRTHIIAMTRDQLAKRKGYSSWSYRKALTEGLLPFLDEFELFQQDNDLIHIAKGSMDWLLLHGIRPIHWPAHSPDLNPIEHIWKALKAKLRRLCPQFVRLQSSKADRKLLIKWIQEAWEALPDYLILKLTTSARNRLRACIRAHGWYTKY</sequence>
<proteinExistence type="predicted"/>
<dbReference type="Proteomes" id="UP000830768">
    <property type="component" value="Chromosome 3"/>
</dbReference>
<dbReference type="EMBL" id="CP090032">
    <property type="protein sequence ID" value="UPK92261.1"/>
    <property type="molecule type" value="Genomic_DNA"/>
</dbReference>
<organism evidence="1 2">
    <name type="scientific">Fusarium solani subsp. cucurbitae</name>
    <name type="common">Neocosmosporum cucurbitae</name>
    <dbReference type="NCBI Taxonomy" id="2747967"/>
    <lineage>
        <taxon>Eukaryota</taxon>
        <taxon>Fungi</taxon>
        <taxon>Dikarya</taxon>
        <taxon>Ascomycota</taxon>
        <taxon>Pezizomycotina</taxon>
        <taxon>Sordariomycetes</taxon>
        <taxon>Hypocreomycetidae</taxon>
        <taxon>Hypocreales</taxon>
        <taxon>Nectriaceae</taxon>
        <taxon>Fusarium</taxon>
        <taxon>Fusarium solani species complex</taxon>
    </lineage>
</organism>
<name>A0ACD3YTI2_FUSSC</name>
<keyword evidence="2" id="KW-1185">Reference proteome</keyword>
<evidence type="ECO:0000313" key="1">
    <source>
        <dbReference type="EMBL" id="UPK92261.1"/>
    </source>
</evidence>
<accession>A0ACD3YTI2</accession>
<protein>
    <submittedName>
        <fullName evidence="1">Uncharacterized protein</fullName>
    </submittedName>
</protein>
<gene>
    <name evidence="1" type="ORF">LCI18_003196</name>
</gene>